<sequence length="463" mass="52289">MDFIPHQSYARSLFPAGHGYPMYDAATVSKVPEDYKKVRGISIGDVGVLADDGQFIFAFNMFLPSDHPYNKGNTPDNFSPLEALDESEVHTVDEYFPRGAVVTSKGVNVIRHSESPLHLSFRSSERFGALLVLPEGATRQDASTDRIHKYVARNAHEWAYFFTQLRWSPATNGSTYVVTGVDKTSHCAAMSFEVGLTVEPKVMARYENQALRGFDDVSAVRNTINPKATAPPSRNLCVFLRGIRIGVGRAEWIEHVEERPGDGEFAAPYTELYFPPSWITVMKANLALRLGVSRLRERPDFSYFSHPFHISDIIGPMILSLRPDAPLVLIDDLIGFADSNENPPTKGPLDQHAPLTFSCSKGASFKDYRMMVKELFDFYDIVERGGVLKLERNSRERMAQVSWYSNIRRFFWTMYNRSWASRGFTELVRRGQHHMDTNLYLPKHRTGTMVSSDSDSSLDSNSS</sequence>
<accession>A0A0C3C1C6</accession>
<dbReference type="EMBL" id="KN831797">
    <property type="protein sequence ID" value="KIM37501.1"/>
    <property type="molecule type" value="Genomic_DNA"/>
</dbReference>
<proteinExistence type="predicted"/>
<reference evidence="2" key="2">
    <citation type="submission" date="2015-01" db="EMBL/GenBank/DDBJ databases">
        <title>Evolutionary Origins and Diversification of the Mycorrhizal Mutualists.</title>
        <authorList>
            <consortium name="DOE Joint Genome Institute"/>
            <consortium name="Mycorrhizal Genomics Consortium"/>
            <person name="Kohler A."/>
            <person name="Kuo A."/>
            <person name="Nagy L.G."/>
            <person name="Floudas D."/>
            <person name="Copeland A."/>
            <person name="Barry K.W."/>
            <person name="Cichocki N."/>
            <person name="Veneault-Fourrey C."/>
            <person name="LaButti K."/>
            <person name="Lindquist E.A."/>
            <person name="Lipzen A."/>
            <person name="Lundell T."/>
            <person name="Morin E."/>
            <person name="Murat C."/>
            <person name="Riley R."/>
            <person name="Ohm R."/>
            <person name="Sun H."/>
            <person name="Tunlid A."/>
            <person name="Henrissat B."/>
            <person name="Grigoriev I.V."/>
            <person name="Hibbett D.S."/>
            <person name="Martin F."/>
        </authorList>
    </citation>
    <scope>NUCLEOTIDE SEQUENCE [LARGE SCALE GENOMIC DNA]</scope>
    <source>
        <strain evidence="2">h7</strain>
    </source>
</reference>
<dbReference type="OrthoDB" id="2979104at2759"/>
<protein>
    <submittedName>
        <fullName evidence="1">Uncharacterized protein</fullName>
    </submittedName>
</protein>
<evidence type="ECO:0000313" key="1">
    <source>
        <dbReference type="EMBL" id="KIM37501.1"/>
    </source>
</evidence>
<keyword evidence="2" id="KW-1185">Reference proteome</keyword>
<dbReference type="HOGENOM" id="CLU_043420_1_0_1"/>
<dbReference type="AlphaFoldDB" id="A0A0C3C1C6"/>
<gene>
    <name evidence="1" type="ORF">M413DRAFT_448552</name>
</gene>
<reference evidence="1 2" key="1">
    <citation type="submission" date="2014-04" db="EMBL/GenBank/DDBJ databases">
        <authorList>
            <consortium name="DOE Joint Genome Institute"/>
            <person name="Kuo A."/>
            <person name="Gay G."/>
            <person name="Dore J."/>
            <person name="Kohler A."/>
            <person name="Nagy L.G."/>
            <person name="Floudas D."/>
            <person name="Copeland A."/>
            <person name="Barry K.W."/>
            <person name="Cichocki N."/>
            <person name="Veneault-Fourrey C."/>
            <person name="LaButti K."/>
            <person name="Lindquist E.A."/>
            <person name="Lipzen A."/>
            <person name="Lundell T."/>
            <person name="Morin E."/>
            <person name="Murat C."/>
            <person name="Sun H."/>
            <person name="Tunlid A."/>
            <person name="Henrissat B."/>
            <person name="Grigoriev I.V."/>
            <person name="Hibbett D.S."/>
            <person name="Martin F."/>
            <person name="Nordberg H.P."/>
            <person name="Cantor M.N."/>
            <person name="Hua S.X."/>
        </authorList>
    </citation>
    <scope>NUCLEOTIDE SEQUENCE [LARGE SCALE GENOMIC DNA]</scope>
    <source>
        <strain evidence="2">h7</strain>
    </source>
</reference>
<organism evidence="1 2">
    <name type="scientific">Hebeloma cylindrosporum</name>
    <dbReference type="NCBI Taxonomy" id="76867"/>
    <lineage>
        <taxon>Eukaryota</taxon>
        <taxon>Fungi</taxon>
        <taxon>Dikarya</taxon>
        <taxon>Basidiomycota</taxon>
        <taxon>Agaricomycotina</taxon>
        <taxon>Agaricomycetes</taxon>
        <taxon>Agaricomycetidae</taxon>
        <taxon>Agaricales</taxon>
        <taxon>Agaricineae</taxon>
        <taxon>Hymenogastraceae</taxon>
        <taxon>Hebeloma</taxon>
    </lineage>
</organism>
<dbReference type="Proteomes" id="UP000053424">
    <property type="component" value="Unassembled WGS sequence"/>
</dbReference>
<evidence type="ECO:0000313" key="2">
    <source>
        <dbReference type="Proteomes" id="UP000053424"/>
    </source>
</evidence>
<name>A0A0C3C1C6_HEBCY</name>